<dbReference type="Proteomes" id="UP000775872">
    <property type="component" value="Unassembled WGS sequence"/>
</dbReference>
<dbReference type="EMBL" id="CABFOC020000057">
    <property type="protein sequence ID" value="CAH0055597.1"/>
    <property type="molecule type" value="Genomic_DNA"/>
</dbReference>
<gene>
    <name evidence="1" type="ORF">CSOL1703_00017701</name>
</gene>
<evidence type="ECO:0000313" key="2">
    <source>
        <dbReference type="Proteomes" id="UP000775872"/>
    </source>
</evidence>
<proteinExistence type="predicted"/>
<comment type="caution">
    <text evidence="1">The sequence shown here is derived from an EMBL/GenBank/DDBJ whole genome shotgun (WGS) entry which is preliminary data.</text>
</comment>
<organism evidence="1 2">
    <name type="scientific">Clonostachys solani</name>
    <dbReference type="NCBI Taxonomy" id="160281"/>
    <lineage>
        <taxon>Eukaryota</taxon>
        <taxon>Fungi</taxon>
        <taxon>Dikarya</taxon>
        <taxon>Ascomycota</taxon>
        <taxon>Pezizomycotina</taxon>
        <taxon>Sordariomycetes</taxon>
        <taxon>Hypocreomycetidae</taxon>
        <taxon>Hypocreales</taxon>
        <taxon>Bionectriaceae</taxon>
        <taxon>Clonostachys</taxon>
    </lineage>
</organism>
<sequence length="632" mass="70659">MSGVLGLLPPELVHSIYDFLEPSYHFAFAISCKFMFHQSGYIIQLHRQAHSEYHVVSDRSPQDVVHLFLSAEARCGLEAIAAWHVREFEVWGTRHEWSEWRSWQISNDGRVSLAKDEQPVRSPVDNSLSEDDQSIRSRLSKSQLVDLVISTVDGDQRLVVAAIQRGDDGFFKAHTISLLPRLKVLKFVETEDRHSALSWIGVIASRSSTLGIPWPPGFLALSEVAVHIPINVEEQIDHCSTTAADLGNLLTLPGLRCVYYRNIQLQFEEDDLFMPADSTVETLMLDKIRLDNFRLRRAICNAPSRLESFVVRGSSDPAHFLDSAQQFTRLLSKSSSCATLRKVLLYNPDQMRGSTTDLFEPAYINAISGLRVVDICIGDMQVEAFAAADDERVRARTSTLCGRCFLDEIDLGDACHGDIRCESPDNVDPQPALEATPGTPSNSIEVDGAEEAQSIDQEGLIGHDDLVRQFVIGLPESLEVLLIHGQEENREYFNRGPYEENETIDDAVVAMLESGRYPNLEVIYLDRVERRVDEPRSVVSFQKAIAAGKKHGVYVFTVANQAHPPGESRFPAMPDRHDLKTGPFPQRGADWYVDPYTGSWTAPGCGGCGLCDDCLECYTAEAWEAFRNRADD</sequence>
<dbReference type="AlphaFoldDB" id="A0A9P0EN17"/>
<dbReference type="OrthoDB" id="3644718at2759"/>
<keyword evidence="2" id="KW-1185">Reference proteome</keyword>
<evidence type="ECO:0000313" key="1">
    <source>
        <dbReference type="EMBL" id="CAH0055597.1"/>
    </source>
</evidence>
<reference evidence="1 2" key="2">
    <citation type="submission" date="2021-10" db="EMBL/GenBank/DDBJ databases">
        <authorList>
            <person name="Piombo E."/>
        </authorList>
    </citation>
    <scope>NUCLEOTIDE SEQUENCE [LARGE SCALE GENOMIC DNA]</scope>
</reference>
<protein>
    <submittedName>
        <fullName evidence="1">Uncharacterized protein</fullName>
    </submittedName>
</protein>
<name>A0A9P0EN17_9HYPO</name>
<accession>A0A9P0EN17</accession>
<reference evidence="2" key="1">
    <citation type="submission" date="2019-06" db="EMBL/GenBank/DDBJ databases">
        <authorList>
            <person name="Broberg M."/>
        </authorList>
    </citation>
    <scope>NUCLEOTIDE SEQUENCE [LARGE SCALE GENOMIC DNA]</scope>
</reference>